<feature type="domain" description="Glycosyl hydrolases family 2 sugar binding" evidence="13">
    <location>
        <begin position="49"/>
        <end position="186"/>
    </location>
</feature>
<dbReference type="InterPro" id="IPR011013">
    <property type="entry name" value="Gal_mutarotase_sf_dom"/>
</dbReference>
<accession>A0A1R3STU2</accession>
<evidence type="ECO:0000256" key="5">
    <source>
        <dbReference type="ARBA" id="ARBA00012756"/>
    </source>
</evidence>
<name>A0A1R3STU2_9BACT</name>
<evidence type="ECO:0000313" key="16">
    <source>
        <dbReference type="Proteomes" id="UP000187464"/>
    </source>
</evidence>
<evidence type="ECO:0000259" key="12">
    <source>
        <dbReference type="Pfam" id="PF02836"/>
    </source>
</evidence>
<evidence type="ECO:0000256" key="3">
    <source>
        <dbReference type="ARBA" id="ARBA00007401"/>
    </source>
</evidence>
<dbReference type="SUPFAM" id="SSF74650">
    <property type="entry name" value="Galactose mutarotase-like"/>
    <property type="match status" value="1"/>
</dbReference>
<evidence type="ECO:0000259" key="14">
    <source>
        <dbReference type="Pfam" id="PF02929"/>
    </source>
</evidence>
<dbReference type="PROSITE" id="PS00608">
    <property type="entry name" value="GLYCOSYL_HYDROL_F2_2"/>
    <property type="match status" value="1"/>
</dbReference>
<dbReference type="Pfam" id="PF02929">
    <property type="entry name" value="Bgal_small_N"/>
    <property type="match status" value="1"/>
</dbReference>
<gene>
    <name evidence="15" type="ORF">PSM36_0930</name>
</gene>
<feature type="domain" description="Glycoside hydrolase family 2 catalytic" evidence="12">
    <location>
        <begin position="299"/>
        <end position="512"/>
    </location>
</feature>
<dbReference type="Gene3D" id="2.60.120.260">
    <property type="entry name" value="Galactose-binding domain-like"/>
    <property type="match status" value="1"/>
</dbReference>
<dbReference type="SUPFAM" id="SSF49785">
    <property type="entry name" value="Galactose-binding domain-like"/>
    <property type="match status" value="1"/>
</dbReference>
<keyword evidence="8 15" id="KW-0326">Glycosidase</keyword>
<evidence type="ECO:0000256" key="4">
    <source>
        <dbReference type="ARBA" id="ARBA00011245"/>
    </source>
</evidence>
<dbReference type="InterPro" id="IPR050347">
    <property type="entry name" value="Bact_Beta-galactosidase"/>
</dbReference>
<organism evidence="15 16">
    <name type="scientific">Proteiniphilum saccharofermentans</name>
    <dbReference type="NCBI Taxonomy" id="1642647"/>
    <lineage>
        <taxon>Bacteria</taxon>
        <taxon>Pseudomonadati</taxon>
        <taxon>Bacteroidota</taxon>
        <taxon>Bacteroidia</taxon>
        <taxon>Bacteroidales</taxon>
        <taxon>Dysgonomonadaceae</taxon>
        <taxon>Proteiniphilum</taxon>
    </lineage>
</organism>
<dbReference type="RefSeq" id="WP_076929261.1">
    <property type="nucleotide sequence ID" value="NZ_LT605205.1"/>
</dbReference>
<dbReference type="InterPro" id="IPR006103">
    <property type="entry name" value="Glyco_hydro_2_cat"/>
</dbReference>
<dbReference type="Pfam" id="PF02837">
    <property type="entry name" value="Glyco_hydro_2_N"/>
    <property type="match status" value="1"/>
</dbReference>
<feature type="domain" description="Beta galactosidase small chain/" evidence="14">
    <location>
        <begin position="732"/>
        <end position="859"/>
    </location>
</feature>
<dbReference type="InterPro" id="IPR006104">
    <property type="entry name" value="Glyco_hydro_2_N"/>
</dbReference>
<evidence type="ECO:0000256" key="10">
    <source>
        <dbReference type="SAM" id="SignalP"/>
    </source>
</evidence>
<dbReference type="InterPro" id="IPR013783">
    <property type="entry name" value="Ig-like_fold"/>
</dbReference>
<dbReference type="Pfam" id="PF02836">
    <property type="entry name" value="Glyco_hydro_2_C"/>
    <property type="match status" value="1"/>
</dbReference>
<dbReference type="InterPro" id="IPR023232">
    <property type="entry name" value="Glyco_hydro_2_AS"/>
</dbReference>
<sequence>MKKGILLLTLFLSLHAAAQQTETLYLSGTGLGDTKTWDFYCSDGMNSQKWSKIEVPSQWELQGFGEYSYGRWYTIKGATPPTETGIYRTSFLIPSDWEGKQIVIVFEGVMTDTEVLVNGSLAGDIHQGGFNRFSYDITDKIKTGKNNLEVKVSKESSDRLVNAAERKADWWIFGGIYRPVYLEAKPAVNIERIAVDAKADGSFYADVFTTPLEEGYKINANITPVKLYGNDQPSTYKKQSASLKTGTKHEVNFRWDVVKQWNTETPNLYNIELELIDKNNSTVHVHKERIGFRTVEFRVKDGLYVNGTKVVLKGINRHSFHPDGGRTTSREISLMDGELIKEMNMNAVRFHYAPDKHFMDVCDSLGIFVVNELAGWQNSYGTEIGSKLVKSLVTRDVNHPSLILWSNGNEGGFNYDLNPLYRKYDPQKRHVIHAWADFDNLDTHHYPTYLTGIARFTNGYKVFMPTEFQHGMYDQGHGAGLEDFWDRYTAHPLFAGGFMWDFSDNAVKRTDKGGLLDSDGSNGTDGILGPYRQKEGSYYTVREVWAPIRFEPLFITSSFNGEFLVRNDYLFSNLNTCRMEYKVLSAPSPLSGRTGQEVISSGDVHLPAIDPREAGRAKISVPPNFFDGDILEIKAWDSHNKEICTWTWPIRYAGEYTQKQLRQAIQPGTATVRQEGDKIKLSAPGVIVSFNTTDGLIHEVRNNNGTLSFNNGPLPVGMKARVKEVKHRQEGDNAVFTVFYAGAVDSIRWEMTPAGLLNMHAVTLNNARAGIGFDEAVFEDNIPIFGFTFSYPEENVKSMEWFGRGPYRVWRNRIRGANYGIWNKDYNNTITGADFENMVYPEFKGYHGNLYWGTLLTSESPFTVYSASDGVFMRVFTPAEPADNKTNWSANPAFPEGDISFLYEIPAIRCFKPVSQQGPNSQPSNIRIKIGDEGVHMNLWFDFSGRHL</sequence>
<dbReference type="InterPro" id="IPR017853">
    <property type="entry name" value="GH"/>
</dbReference>
<dbReference type="Gene3D" id="2.60.40.10">
    <property type="entry name" value="Immunoglobulins"/>
    <property type="match status" value="1"/>
</dbReference>
<dbReference type="AlphaFoldDB" id="A0A1R3STU2"/>
<protein>
    <recommendedName>
        <fullName evidence="5">beta-galactosidase</fullName>
        <ecNumber evidence="5">3.2.1.23</ecNumber>
    </recommendedName>
    <alternativeName>
        <fullName evidence="9">Lactase</fullName>
    </alternativeName>
</protein>
<feature type="domain" description="Glycoside hydrolase family 2 immunoglobulin-like beta-sandwich" evidence="11">
    <location>
        <begin position="218"/>
        <end position="293"/>
    </location>
</feature>
<evidence type="ECO:0000259" key="13">
    <source>
        <dbReference type="Pfam" id="PF02837"/>
    </source>
</evidence>
<evidence type="ECO:0000259" key="11">
    <source>
        <dbReference type="Pfam" id="PF00703"/>
    </source>
</evidence>
<comment type="subunit">
    <text evidence="4">Monomer.</text>
</comment>
<evidence type="ECO:0000256" key="6">
    <source>
        <dbReference type="ARBA" id="ARBA00022801"/>
    </source>
</evidence>
<dbReference type="GO" id="GO:0004565">
    <property type="term" value="F:beta-galactosidase activity"/>
    <property type="evidence" value="ECO:0007669"/>
    <property type="project" value="UniProtKB-EC"/>
</dbReference>
<comment type="catalytic activity">
    <reaction evidence="1">
        <text>Hydrolysis of terminal non-reducing beta-D-galactose residues in beta-D-galactosides.</text>
        <dbReference type="EC" id="3.2.1.23"/>
    </reaction>
</comment>
<dbReference type="Gene3D" id="2.70.98.10">
    <property type="match status" value="1"/>
</dbReference>
<evidence type="ECO:0000256" key="7">
    <source>
        <dbReference type="ARBA" id="ARBA00022837"/>
    </source>
</evidence>
<dbReference type="InterPro" id="IPR004199">
    <property type="entry name" value="B-gal_small/dom_5"/>
</dbReference>
<dbReference type="PRINTS" id="PR00132">
    <property type="entry name" value="GLHYDRLASE2"/>
</dbReference>
<dbReference type="GO" id="GO:0030246">
    <property type="term" value="F:carbohydrate binding"/>
    <property type="evidence" value="ECO:0007669"/>
    <property type="project" value="InterPro"/>
</dbReference>
<evidence type="ECO:0000256" key="9">
    <source>
        <dbReference type="ARBA" id="ARBA00032230"/>
    </source>
</evidence>
<keyword evidence="6 15" id="KW-0378">Hydrolase</keyword>
<dbReference type="EMBL" id="LT605205">
    <property type="protein sequence ID" value="SCD19756.1"/>
    <property type="molecule type" value="Genomic_DNA"/>
</dbReference>
<dbReference type="InterPro" id="IPR006101">
    <property type="entry name" value="Glyco_hydro_2"/>
</dbReference>
<dbReference type="STRING" id="1642647.PSM36_0930"/>
<dbReference type="InterPro" id="IPR036156">
    <property type="entry name" value="Beta-gal/glucu_dom_sf"/>
</dbReference>
<reference evidence="16" key="1">
    <citation type="submission" date="2016-08" db="EMBL/GenBank/DDBJ databases">
        <authorList>
            <person name="Wibberg D."/>
        </authorList>
    </citation>
    <scope>NUCLEOTIDE SEQUENCE [LARGE SCALE GENOMIC DNA]</scope>
</reference>
<dbReference type="InterPro" id="IPR008979">
    <property type="entry name" value="Galactose-bd-like_sf"/>
</dbReference>
<keyword evidence="10" id="KW-0732">Signal</keyword>
<dbReference type="SUPFAM" id="SSF51445">
    <property type="entry name" value="(Trans)glycosidases"/>
    <property type="match status" value="1"/>
</dbReference>
<dbReference type="KEGG" id="psac:PSM36_0930"/>
<evidence type="ECO:0000256" key="8">
    <source>
        <dbReference type="ARBA" id="ARBA00023295"/>
    </source>
</evidence>
<dbReference type="PANTHER" id="PTHR46323">
    <property type="entry name" value="BETA-GALACTOSIDASE"/>
    <property type="match status" value="1"/>
</dbReference>
<dbReference type="InterPro" id="IPR006102">
    <property type="entry name" value="Ig-like_GH2"/>
</dbReference>
<evidence type="ECO:0000256" key="2">
    <source>
        <dbReference type="ARBA" id="ARBA00001913"/>
    </source>
</evidence>
<keyword evidence="7" id="KW-0106">Calcium</keyword>
<dbReference type="InterPro" id="IPR014718">
    <property type="entry name" value="GH-type_carb-bd"/>
</dbReference>
<feature type="signal peptide" evidence="10">
    <location>
        <begin position="1"/>
        <end position="18"/>
    </location>
</feature>
<dbReference type="GO" id="GO:0005990">
    <property type="term" value="P:lactose catabolic process"/>
    <property type="evidence" value="ECO:0007669"/>
    <property type="project" value="TreeGrafter"/>
</dbReference>
<dbReference type="EC" id="3.2.1.23" evidence="5"/>
<proteinExistence type="inferred from homology"/>
<comment type="similarity">
    <text evidence="3">Belongs to the glycosyl hydrolase 2 family.</text>
</comment>
<feature type="chain" id="PRO_5010218203" description="beta-galactosidase" evidence="10">
    <location>
        <begin position="19"/>
        <end position="948"/>
    </location>
</feature>
<dbReference type="Proteomes" id="UP000187464">
    <property type="component" value="Chromosome I"/>
</dbReference>
<dbReference type="GO" id="GO:0009341">
    <property type="term" value="C:beta-galactosidase complex"/>
    <property type="evidence" value="ECO:0007669"/>
    <property type="project" value="InterPro"/>
</dbReference>
<dbReference type="SUPFAM" id="SSF49303">
    <property type="entry name" value="beta-Galactosidase/glucuronidase domain"/>
    <property type="match status" value="1"/>
</dbReference>
<comment type="cofactor">
    <cofactor evidence="2">
        <name>Ca(2+)</name>
        <dbReference type="ChEBI" id="CHEBI:29108"/>
    </cofactor>
</comment>
<dbReference type="PANTHER" id="PTHR46323:SF2">
    <property type="entry name" value="BETA-GALACTOSIDASE"/>
    <property type="match status" value="1"/>
</dbReference>
<dbReference type="Gene3D" id="3.20.20.80">
    <property type="entry name" value="Glycosidases"/>
    <property type="match status" value="1"/>
</dbReference>
<keyword evidence="16" id="KW-1185">Reference proteome</keyword>
<evidence type="ECO:0000313" key="15">
    <source>
        <dbReference type="EMBL" id="SCD19756.1"/>
    </source>
</evidence>
<dbReference type="Pfam" id="PF00703">
    <property type="entry name" value="Glyco_hydro_2"/>
    <property type="match status" value="1"/>
</dbReference>
<evidence type="ECO:0000256" key="1">
    <source>
        <dbReference type="ARBA" id="ARBA00001412"/>
    </source>
</evidence>